<keyword evidence="3" id="KW-0863">Zinc-finger</keyword>
<dbReference type="PANTHER" id="PTHR46057:SF9">
    <property type="entry name" value="FCS-LIKE ZINC FINGER 1"/>
    <property type="match status" value="1"/>
</dbReference>
<dbReference type="EMBL" id="KK198756">
    <property type="protein sequence ID" value="KCW77877.1"/>
    <property type="molecule type" value="Genomic_DNA"/>
</dbReference>
<gene>
    <name evidence="7" type="ORF">EUGRSUZ_D02144</name>
</gene>
<proteinExistence type="inferred from homology"/>
<comment type="similarity">
    <text evidence="1">Belongs to the FLZ family.</text>
</comment>
<dbReference type="PANTHER" id="PTHR46057">
    <property type="entry name" value="FCS-LIKE ZINC FINGER 1-RELATED"/>
    <property type="match status" value="1"/>
</dbReference>
<evidence type="ECO:0000313" key="7">
    <source>
        <dbReference type="EMBL" id="KCW77877.1"/>
    </source>
</evidence>
<organism evidence="7">
    <name type="scientific">Eucalyptus grandis</name>
    <name type="common">Flooded gum</name>
    <dbReference type="NCBI Taxonomy" id="71139"/>
    <lineage>
        <taxon>Eukaryota</taxon>
        <taxon>Viridiplantae</taxon>
        <taxon>Streptophyta</taxon>
        <taxon>Embryophyta</taxon>
        <taxon>Tracheophyta</taxon>
        <taxon>Spermatophyta</taxon>
        <taxon>Magnoliopsida</taxon>
        <taxon>eudicotyledons</taxon>
        <taxon>Gunneridae</taxon>
        <taxon>Pentapetalae</taxon>
        <taxon>rosids</taxon>
        <taxon>malvids</taxon>
        <taxon>Myrtales</taxon>
        <taxon>Myrtaceae</taxon>
        <taxon>Myrtoideae</taxon>
        <taxon>Eucalypteae</taxon>
        <taxon>Eucalyptus</taxon>
    </lineage>
</organism>
<dbReference type="Pfam" id="PF04570">
    <property type="entry name" value="zf-FLZ"/>
    <property type="match status" value="1"/>
</dbReference>
<evidence type="ECO:0000256" key="3">
    <source>
        <dbReference type="ARBA" id="ARBA00022771"/>
    </source>
</evidence>
<keyword evidence="3" id="KW-0862">Zinc</keyword>
<evidence type="ECO:0000256" key="2">
    <source>
        <dbReference type="ARBA" id="ARBA00022723"/>
    </source>
</evidence>
<name>A0A059CHL7_EUCGR</name>
<dbReference type="InParanoid" id="A0A059CHL7"/>
<evidence type="ECO:0000259" key="6">
    <source>
        <dbReference type="PROSITE" id="PS51795"/>
    </source>
</evidence>
<dbReference type="InterPro" id="IPR044533">
    <property type="entry name" value="FLZ1/2/3"/>
</dbReference>
<dbReference type="InterPro" id="IPR007650">
    <property type="entry name" value="Zf-FLZ_dom"/>
</dbReference>
<dbReference type="STRING" id="71139.A0A059CHL7"/>
<protein>
    <recommendedName>
        <fullName evidence="6">FLZ-type domain-containing protein</fullName>
    </recommendedName>
</protein>
<accession>A0A059CHL7</accession>
<evidence type="ECO:0000256" key="1">
    <source>
        <dbReference type="ARBA" id="ARBA00009374"/>
    </source>
</evidence>
<dbReference type="eggNOG" id="ENOG502RZD3">
    <property type="taxonomic scope" value="Eukaryota"/>
</dbReference>
<dbReference type="Gramene" id="KCW77877">
    <property type="protein sequence ID" value="KCW77877"/>
    <property type="gene ID" value="EUGRSUZ_D02144"/>
</dbReference>
<dbReference type="AlphaFoldDB" id="A0A059CHL7"/>
<evidence type="ECO:0000256" key="4">
    <source>
        <dbReference type="PROSITE-ProRule" id="PRU01131"/>
    </source>
</evidence>
<dbReference type="FunCoup" id="A0A059CHL7">
    <property type="interactions" value="939"/>
</dbReference>
<keyword evidence="2" id="KW-0479">Metal-binding</keyword>
<feature type="domain" description="FLZ-type" evidence="6">
    <location>
        <begin position="146"/>
        <end position="190"/>
    </location>
</feature>
<evidence type="ECO:0000256" key="5">
    <source>
        <dbReference type="SAM" id="MobiDB-lite"/>
    </source>
</evidence>
<dbReference type="OMA" id="LRFDNQQ"/>
<feature type="non-terminal residue" evidence="7">
    <location>
        <position position="1"/>
    </location>
</feature>
<feature type="zinc finger region" description="FLZ-type" evidence="4">
    <location>
        <begin position="146"/>
        <end position="190"/>
    </location>
</feature>
<sequence>PIDSLCSRLSKPAVVFRPSQTPLHQFFITTPPAPALPHLSLCTSASISLSLSLSRLLLQLQICSNELALRRPPMDSAAARRPCFIEEDDGLASLADMEAGVSGKQCHAFVSRRPLCSARSGFRNVLSSPRSSSRFYDARSEDHQPHFLDSCSLCKKPLMSNRDIFMYRGDTPFCSVDCRQEQIEMDEAKEKNWNLSSSMKALRKKKEQRKSTSPTKAQDYSFHAGTVAAA</sequence>
<feature type="region of interest" description="Disordered" evidence="5">
    <location>
        <begin position="194"/>
        <end position="230"/>
    </location>
</feature>
<reference evidence="7" key="1">
    <citation type="submission" date="2013-07" db="EMBL/GenBank/DDBJ databases">
        <title>The genome of Eucalyptus grandis.</title>
        <authorList>
            <person name="Schmutz J."/>
            <person name="Hayes R."/>
            <person name="Myburg A."/>
            <person name="Tuskan G."/>
            <person name="Grattapaglia D."/>
            <person name="Rokhsar D.S."/>
        </authorList>
    </citation>
    <scope>NUCLEOTIDE SEQUENCE</scope>
    <source>
        <tissue evidence="7">Leaf extractions</tissue>
    </source>
</reference>
<dbReference type="GO" id="GO:0008270">
    <property type="term" value="F:zinc ion binding"/>
    <property type="evidence" value="ECO:0007669"/>
    <property type="project" value="UniProtKB-KW"/>
</dbReference>
<dbReference type="PROSITE" id="PS51795">
    <property type="entry name" value="ZF_FLZ"/>
    <property type="match status" value="1"/>
</dbReference>